<evidence type="ECO:0000313" key="8">
    <source>
        <dbReference type="Proteomes" id="UP000663879"/>
    </source>
</evidence>
<dbReference type="Gene3D" id="1.20.1070.10">
    <property type="entry name" value="Rhodopsin 7-helix transmembrane proteins"/>
    <property type="match status" value="1"/>
</dbReference>
<dbReference type="GO" id="GO:0008528">
    <property type="term" value="F:G protein-coupled peptide receptor activity"/>
    <property type="evidence" value="ECO:0007669"/>
    <property type="project" value="InterPro"/>
</dbReference>
<organism evidence="7 8">
    <name type="scientific">Brachionus calyciflorus</name>
    <dbReference type="NCBI Taxonomy" id="104777"/>
    <lineage>
        <taxon>Eukaryota</taxon>
        <taxon>Metazoa</taxon>
        <taxon>Spiralia</taxon>
        <taxon>Gnathifera</taxon>
        <taxon>Rotifera</taxon>
        <taxon>Eurotatoria</taxon>
        <taxon>Monogononta</taxon>
        <taxon>Pseudotrocha</taxon>
        <taxon>Ploima</taxon>
        <taxon>Brachionidae</taxon>
        <taxon>Brachionus</taxon>
    </lineage>
</organism>
<comment type="subcellular location">
    <subcellularLocation>
        <location evidence="1">Membrane</location>
    </subcellularLocation>
</comment>
<accession>A0A814NLA5</accession>
<keyword evidence="4 5" id="KW-0472">Membrane</keyword>
<dbReference type="Proteomes" id="UP000663879">
    <property type="component" value="Unassembled WGS sequence"/>
</dbReference>
<dbReference type="GO" id="GO:0016020">
    <property type="term" value="C:membrane"/>
    <property type="evidence" value="ECO:0007669"/>
    <property type="project" value="UniProtKB-SubCell"/>
</dbReference>
<name>A0A814NLA5_9BILA</name>
<feature type="domain" description="G-protein coupled receptors family 1 profile" evidence="6">
    <location>
        <begin position="27"/>
        <end position="181"/>
    </location>
</feature>
<proteinExistence type="predicted"/>
<evidence type="ECO:0000256" key="1">
    <source>
        <dbReference type="ARBA" id="ARBA00004370"/>
    </source>
</evidence>
<dbReference type="AlphaFoldDB" id="A0A814NLA5"/>
<feature type="transmembrane region" description="Helical" evidence="5">
    <location>
        <begin position="128"/>
        <end position="149"/>
    </location>
</feature>
<protein>
    <recommendedName>
        <fullName evidence="6">G-protein coupled receptors family 1 profile domain-containing protein</fullName>
    </recommendedName>
</protein>
<keyword evidence="3 5" id="KW-1133">Transmembrane helix</keyword>
<dbReference type="PROSITE" id="PS50262">
    <property type="entry name" value="G_PROTEIN_RECEP_F1_2"/>
    <property type="match status" value="1"/>
</dbReference>
<dbReference type="InterPro" id="IPR019427">
    <property type="entry name" value="7TM_GPCR_serpentine_rcpt_Srw"/>
</dbReference>
<comment type="caution">
    <text evidence="7">The sequence shown here is derived from an EMBL/GenBank/DDBJ whole genome shotgun (WGS) entry which is preliminary data.</text>
</comment>
<evidence type="ECO:0000256" key="5">
    <source>
        <dbReference type="SAM" id="Phobius"/>
    </source>
</evidence>
<reference evidence="7" key="1">
    <citation type="submission" date="2021-02" db="EMBL/GenBank/DDBJ databases">
        <authorList>
            <person name="Nowell W R."/>
        </authorList>
    </citation>
    <scope>NUCLEOTIDE SEQUENCE</scope>
    <source>
        <strain evidence="7">Ploen Becks lab</strain>
    </source>
</reference>
<gene>
    <name evidence="7" type="ORF">OXX778_LOCUS20795</name>
</gene>
<evidence type="ECO:0000259" key="6">
    <source>
        <dbReference type="PROSITE" id="PS50262"/>
    </source>
</evidence>
<dbReference type="SUPFAM" id="SSF81321">
    <property type="entry name" value="Family A G protein-coupled receptor-like"/>
    <property type="match status" value="1"/>
</dbReference>
<feature type="non-terminal residue" evidence="7">
    <location>
        <position position="181"/>
    </location>
</feature>
<evidence type="ECO:0000256" key="3">
    <source>
        <dbReference type="ARBA" id="ARBA00022989"/>
    </source>
</evidence>
<dbReference type="EMBL" id="CAJNOC010007188">
    <property type="protein sequence ID" value="CAF1093620.1"/>
    <property type="molecule type" value="Genomic_DNA"/>
</dbReference>
<dbReference type="Pfam" id="PF10324">
    <property type="entry name" value="7TM_GPCR_Srw"/>
    <property type="match status" value="1"/>
</dbReference>
<sequence length="181" mass="21408">MNLVLKDIVYKMLGTYSLFLTIVGTIFNIMVILICIRKRLWRITTFKFMVVMAVNDAVSLYQWNLKHFIDPFFNIDFNFTSLVWCRLSLFLQYYCLQYSAWILVSIAFDRLFTVLFQSWKKVYFKDSVPLIFVFSMGIFIGALNFHILFTNGYALIVNGTERVICYAQPDFDFTLFNIFGQ</sequence>
<keyword evidence="8" id="KW-1185">Reference proteome</keyword>
<evidence type="ECO:0000256" key="4">
    <source>
        <dbReference type="ARBA" id="ARBA00023136"/>
    </source>
</evidence>
<dbReference type="OrthoDB" id="9990906at2759"/>
<evidence type="ECO:0000313" key="7">
    <source>
        <dbReference type="EMBL" id="CAF1093620.1"/>
    </source>
</evidence>
<feature type="transmembrane region" description="Helical" evidence="5">
    <location>
        <begin position="12"/>
        <end position="34"/>
    </location>
</feature>
<keyword evidence="2 5" id="KW-0812">Transmembrane</keyword>
<evidence type="ECO:0000256" key="2">
    <source>
        <dbReference type="ARBA" id="ARBA00022692"/>
    </source>
</evidence>
<dbReference type="InterPro" id="IPR017452">
    <property type="entry name" value="GPCR_Rhodpsn_7TM"/>
</dbReference>